<dbReference type="KEGG" id="sted:SPTER_44660"/>
<accession>A0A517E086</accession>
<keyword evidence="2" id="KW-1185">Reference proteome</keyword>
<evidence type="ECO:0000313" key="1">
    <source>
        <dbReference type="EMBL" id="QDR83012.1"/>
    </source>
</evidence>
<gene>
    <name evidence="1" type="ORF">SPTER_44660</name>
</gene>
<protein>
    <submittedName>
        <fullName evidence="1">Uncharacterized protein</fullName>
    </submittedName>
</protein>
<organism evidence="1 2">
    <name type="scientific">Sporomusa termitida</name>
    <dbReference type="NCBI Taxonomy" id="2377"/>
    <lineage>
        <taxon>Bacteria</taxon>
        <taxon>Bacillati</taxon>
        <taxon>Bacillota</taxon>
        <taxon>Negativicutes</taxon>
        <taxon>Selenomonadales</taxon>
        <taxon>Sporomusaceae</taxon>
        <taxon>Sporomusa</taxon>
    </lineage>
</organism>
<evidence type="ECO:0000313" key="2">
    <source>
        <dbReference type="Proteomes" id="UP000320776"/>
    </source>
</evidence>
<dbReference type="RefSeq" id="WP_144352334.1">
    <property type="nucleotide sequence ID" value="NZ_CP036259.1"/>
</dbReference>
<dbReference type="AlphaFoldDB" id="A0A517E086"/>
<sequence>MLASYDKIIKYIVEKFQQALYPLQEITKNQEIIIAQNKQIIDLLATLSNSREHDTVQEDVVISETAVKPEAPIEA</sequence>
<dbReference type="EMBL" id="CP036259">
    <property type="protein sequence ID" value="QDR83012.1"/>
    <property type="molecule type" value="Genomic_DNA"/>
</dbReference>
<proteinExistence type="predicted"/>
<dbReference type="OrthoDB" id="1683630at2"/>
<reference evidence="1 2" key="1">
    <citation type="submission" date="2019-02" db="EMBL/GenBank/DDBJ databases">
        <title>Closed genome of Sporomusa termitida DSM 4440.</title>
        <authorList>
            <person name="Poehlein A."/>
            <person name="Daniel R."/>
        </authorList>
    </citation>
    <scope>NUCLEOTIDE SEQUENCE [LARGE SCALE GENOMIC DNA]</scope>
    <source>
        <strain evidence="1 2">DSM 4440</strain>
    </source>
</reference>
<name>A0A517E086_9FIRM</name>
<dbReference type="Proteomes" id="UP000320776">
    <property type="component" value="Chromosome"/>
</dbReference>